<evidence type="ECO:0000313" key="2">
    <source>
        <dbReference type="Proteomes" id="UP000441523"/>
    </source>
</evidence>
<accession>A0A6N6MC10</accession>
<proteinExistence type="predicted"/>
<dbReference type="EMBL" id="VZZJ01000058">
    <property type="protein sequence ID" value="KAB1068138.1"/>
    <property type="molecule type" value="Genomic_DNA"/>
</dbReference>
<sequence length="68" mass="7522">MPLTVRSMTFPEMVRFRAERGIATAISAAARQTRTSTSEYLRRAMREKLEADGVSLPPLDGPGDRQVA</sequence>
<name>A0A6N6MC10_9HYPH</name>
<dbReference type="Proteomes" id="UP000441523">
    <property type="component" value="Unassembled WGS sequence"/>
</dbReference>
<organism evidence="1 2">
    <name type="scientific">Methylobacterium planeticum</name>
    <dbReference type="NCBI Taxonomy" id="2615211"/>
    <lineage>
        <taxon>Bacteria</taxon>
        <taxon>Pseudomonadati</taxon>
        <taxon>Pseudomonadota</taxon>
        <taxon>Alphaproteobacteria</taxon>
        <taxon>Hyphomicrobiales</taxon>
        <taxon>Methylobacteriaceae</taxon>
        <taxon>Methylobacterium</taxon>
    </lineage>
</organism>
<reference evidence="1 2" key="1">
    <citation type="submission" date="2019-09" db="EMBL/GenBank/DDBJ databases">
        <title>YIM 132548 draft genome.</title>
        <authorList>
            <person name="Jiang L."/>
        </authorList>
    </citation>
    <scope>NUCLEOTIDE SEQUENCE [LARGE SCALE GENOMIC DNA]</scope>
    <source>
        <strain evidence="1 2">YIM 132548</strain>
    </source>
</reference>
<evidence type="ECO:0000313" key="1">
    <source>
        <dbReference type="EMBL" id="KAB1068138.1"/>
    </source>
</evidence>
<dbReference type="AlphaFoldDB" id="A0A6N6MC10"/>
<comment type="caution">
    <text evidence="1">The sequence shown here is derived from an EMBL/GenBank/DDBJ whole genome shotgun (WGS) entry which is preliminary data.</text>
</comment>
<protein>
    <submittedName>
        <fullName evidence="1">Uncharacterized protein</fullName>
    </submittedName>
</protein>
<dbReference type="RefSeq" id="WP_150967150.1">
    <property type="nucleotide sequence ID" value="NZ_VZZJ01000058.1"/>
</dbReference>
<gene>
    <name evidence="1" type="ORF">F6X51_27180</name>
</gene>
<keyword evidence="2" id="KW-1185">Reference proteome</keyword>